<dbReference type="GO" id="GO:0003677">
    <property type="term" value="F:DNA binding"/>
    <property type="evidence" value="ECO:0007669"/>
    <property type="project" value="InterPro"/>
</dbReference>
<dbReference type="PANTHER" id="PTHR43133:SF46">
    <property type="entry name" value="RNA POLYMERASE SIGMA-70 FACTOR ECF SUBFAMILY"/>
    <property type="match status" value="1"/>
</dbReference>
<dbReference type="RefSeq" id="WP_153090684.1">
    <property type="nucleotide sequence ID" value="NZ_VTYY01000011.1"/>
</dbReference>
<dbReference type="Gene3D" id="1.10.10.10">
    <property type="entry name" value="Winged helix-like DNA-binding domain superfamily/Winged helix DNA-binding domain"/>
    <property type="match status" value="1"/>
</dbReference>
<evidence type="ECO:0000256" key="3">
    <source>
        <dbReference type="ARBA" id="ARBA00023082"/>
    </source>
</evidence>
<dbReference type="InterPro" id="IPR014327">
    <property type="entry name" value="RNA_pol_sigma70_bacteroid"/>
</dbReference>
<evidence type="ECO:0000259" key="5">
    <source>
        <dbReference type="Pfam" id="PF04542"/>
    </source>
</evidence>
<dbReference type="AlphaFoldDB" id="A0A6G1VLX5"/>
<dbReference type="Pfam" id="PF08281">
    <property type="entry name" value="Sigma70_r4_2"/>
    <property type="match status" value="1"/>
</dbReference>
<dbReference type="InterPro" id="IPR039425">
    <property type="entry name" value="RNA_pol_sigma-70-like"/>
</dbReference>
<dbReference type="InterPro" id="IPR036388">
    <property type="entry name" value="WH-like_DNA-bd_sf"/>
</dbReference>
<evidence type="ECO:0000313" key="8">
    <source>
        <dbReference type="Proteomes" id="UP000477980"/>
    </source>
</evidence>
<dbReference type="NCBIfam" id="TIGR02985">
    <property type="entry name" value="Sig70_bacteroi1"/>
    <property type="match status" value="1"/>
</dbReference>
<dbReference type="InterPro" id="IPR013325">
    <property type="entry name" value="RNA_pol_sigma_r2"/>
</dbReference>
<dbReference type="CDD" id="cd06171">
    <property type="entry name" value="Sigma70_r4"/>
    <property type="match status" value="1"/>
</dbReference>
<keyword evidence="4" id="KW-0804">Transcription</keyword>
<sequence>MISEEQILYEQLKVGNESAYGILYRNHYAILCHFANFYLHDRFSAESVVEDVIYHIWENRESLNITKSIRSYLVTAVRNKCLDTLKLKRNQNEKPISSLSDKAGYYMDSQTAGDSPYGTLLSKELEEKVIQAIEELPAECRQVFIKSRMENKKNKEIADELGISVNTVKYHLKNALKILREKLEHYLIALSLFLLMN</sequence>
<reference evidence="7 8" key="1">
    <citation type="submission" date="2019-09" db="EMBL/GenBank/DDBJ databases">
        <title>Distinct polysaccharide growth profiles of human intestinal Prevotella copri isolates.</title>
        <authorList>
            <person name="Fehlner-Peach H."/>
            <person name="Magnabosco C."/>
            <person name="Raghavan V."/>
            <person name="Scher J.U."/>
            <person name="Tett A."/>
            <person name="Cox L.M."/>
            <person name="Gottsegen C."/>
            <person name="Watters A."/>
            <person name="Wiltshire- Gordon J.D."/>
            <person name="Segata N."/>
            <person name="Bonneau R."/>
            <person name="Littman D.R."/>
        </authorList>
    </citation>
    <scope>NUCLEOTIDE SEQUENCE [LARGE SCALE GENOMIC DNA]</scope>
    <source>
        <strain evidence="8">iAA917</strain>
    </source>
</reference>
<dbReference type="Pfam" id="PF04542">
    <property type="entry name" value="Sigma70_r2"/>
    <property type="match status" value="1"/>
</dbReference>
<keyword evidence="2" id="KW-0805">Transcription regulation</keyword>
<dbReference type="EMBL" id="VZAH01000057">
    <property type="protein sequence ID" value="MQP13878.1"/>
    <property type="molecule type" value="Genomic_DNA"/>
</dbReference>
<evidence type="ECO:0000313" key="7">
    <source>
        <dbReference type="EMBL" id="MQP13878.1"/>
    </source>
</evidence>
<dbReference type="SUPFAM" id="SSF88659">
    <property type="entry name" value="Sigma3 and sigma4 domains of RNA polymerase sigma factors"/>
    <property type="match status" value="1"/>
</dbReference>
<dbReference type="InterPro" id="IPR007627">
    <property type="entry name" value="RNA_pol_sigma70_r2"/>
</dbReference>
<dbReference type="OrthoDB" id="9782991at2"/>
<dbReference type="GO" id="GO:0006352">
    <property type="term" value="P:DNA-templated transcription initiation"/>
    <property type="evidence" value="ECO:0007669"/>
    <property type="project" value="InterPro"/>
</dbReference>
<evidence type="ECO:0000256" key="1">
    <source>
        <dbReference type="ARBA" id="ARBA00010641"/>
    </source>
</evidence>
<feature type="domain" description="RNA polymerase sigma factor 70 region 4 type 2" evidence="6">
    <location>
        <begin position="127"/>
        <end position="178"/>
    </location>
</feature>
<evidence type="ECO:0000256" key="2">
    <source>
        <dbReference type="ARBA" id="ARBA00023015"/>
    </source>
</evidence>
<comment type="similarity">
    <text evidence="1">Belongs to the sigma-70 factor family. ECF subfamily.</text>
</comment>
<name>A0A6G1VLX5_9BACT</name>
<dbReference type="Gene3D" id="1.10.1740.10">
    <property type="match status" value="1"/>
</dbReference>
<dbReference type="NCBIfam" id="TIGR02937">
    <property type="entry name" value="sigma70-ECF"/>
    <property type="match status" value="1"/>
</dbReference>
<dbReference type="PANTHER" id="PTHR43133">
    <property type="entry name" value="RNA POLYMERASE ECF-TYPE SIGMA FACTO"/>
    <property type="match status" value="1"/>
</dbReference>
<dbReference type="InterPro" id="IPR014284">
    <property type="entry name" value="RNA_pol_sigma-70_dom"/>
</dbReference>
<proteinExistence type="inferred from homology"/>
<dbReference type="InterPro" id="IPR013324">
    <property type="entry name" value="RNA_pol_sigma_r3/r4-like"/>
</dbReference>
<accession>A0A6G1VLX5</accession>
<protein>
    <submittedName>
        <fullName evidence="7">RNA polymerase sigma-70 factor</fullName>
    </submittedName>
</protein>
<dbReference type="GO" id="GO:0016987">
    <property type="term" value="F:sigma factor activity"/>
    <property type="evidence" value="ECO:0007669"/>
    <property type="project" value="UniProtKB-KW"/>
</dbReference>
<dbReference type="InterPro" id="IPR013249">
    <property type="entry name" value="RNA_pol_sigma70_r4_t2"/>
</dbReference>
<organism evidence="7 8">
    <name type="scientific">Segatella copri</name>
    <dbReference type="NCBI Taxonomy" id="165179"/>
    <lineage>
        <taxon>Bacteria</taxon>
        <taxon>Pseudomonadati</taxon>
        <taxon>Bacteroidota</taxon>
        <taxon>Bacteroidia</taxon>
        <taxon>Bacteroidales</taxon>
        <taxon>Prevotellaceae</taxon>
        <taxon>Segatella</taxon>
    </lineage>
</organism>
<evidence type="ECO:0000256" key="4">
    <source>
        <dbReference type="ARBA" id="ARBA00023163"/>
    </source>
</evidence>
<dbReference type="SUPFAM" id="SSF88946">
    <property type="entry name" value="Sigma2 domain of RNA polymerase sigma factors"/>
    <property type="match status" value="1"/>
</dbReference>
<keyword evidence="3" id="KW-0731">Sigma factor</keyword>
<gene>
    <name evidence="7" type="ORF">F7D25_05545</name>
</gene>
<comment type="caution">
    <text evidence="7">The sequence shown here is derived from an EMBL/GenBank/DDBJ whole genome shotgun (WGS) entry which is preliminary data.</text>
</comment>
<feature type="domain" description="RNA polymerase sigma-70 region 2" evidence="5">
    <location>
        <begin position="23"/>
        <end position="87"/>
    </location>
</feature>
<dbReference type="Proteomes" id="UP000477980">
    <property type="component" value="Unassembled WGS sequence"/>
</dbReference>
<evidence type="ECO:0000259" key="6">
    <source>
        <dbReference type="Pfam" id="PF08281"/>
    </source>
</evidence>